<feature type="domain" description="GspL cytoplasmic actin-ATPase-like" evidence="11">
    <location>
        <begin position="28"/>
        <end position="241"/>
    </location>
</feature>
<comment type="function">
    <text evidence="10">Inner membrane component of the type II secretion system required for the energy-dependent secretion of extracellular factors such as proteases and toxins from the periplasm.</text>
</comment>
<evidence type="ECO:0000256" key="1">
    <source>
        <dbReference type="ARBA" id="ARBA00004377"/>
    </source>
</evidence>
<keyword evidence="7 10" id="KW-0653">Protein transport</keyword>
<dbReference type="InterPro" id="IPR025691">
    <property type="entry name" value="GspL_pp_dom"/>
</dbReference>
<keyword evidence="14" id="KW-1185">Reference proteome</keyword>
<keyword evidence="3 10" id="KW-0813">Transport</keyword>
<organism evidence="13 14">
    <name type="scientific">Candidatus Tenderia electrophaga</name>
    <dbReference type="NCBI Taxonomy" id="1748243"/>
    <lineage>
        <taxon>Bacteria</taxon>
        <taxon>Pseudomonadati</taxon>
        <taxon>Pseudomonadota</taxon>
        <taxon>Gammaproteobacteria</taxon>
        <taxon>Candidatus Tenderiales</taxon>
        <taxon>Candidatus Tenderiaceae</taxon>
        <taxon>Candidatus Tenderia</taxon>
    </lineage>
</organism>
<dbReference type="InterPro" id="IPR043129">
    <property type="entry name" value="ATPase_NBD"/>
</dbReference>
<comment type="subcellular location">
    <subcellularLocation>
        <location evidence="1">Cell inner membrane</location>
        <topology evidence="1">Single-pass membrane protein</topology>
    </subcellularLocation>
</comment>
<evidence type="ECO:0000256" key="3">
    <source>
        <dbReference type="ARBA" id="ARBA00022448"/>
    </source>
</evidence>
<dbReference type="Gene3D" id="3.30.1360.100">
    <property type="entry name" value="General secretion pathway protein M, EpsM"/>
    <property type="match status" value="1"/>
</dbReference>
<evidence type="ECO:0000256" key="2">
    <source>
        <dbReference type="ARBA" id="ARBA00005318"/>
    </source>
</evidence>
<name>A0A0S2TGQ5_9GAMM</name>
<dbReference type="GO" id="GO:0015628">
    <property type="term" value="P:protein secretion by the type II secretion system"/>
    <property type="evidence" value="ECO:0007669"/>
    <property type="project" value="InterPro"/>
</dbReference>
<dbReference type="STRING" id="1748243.Tel_14785"/>
<keyword evidence="4" id="KW-1003">Cell membrane</keyword>
<dbReference type="InterPro" id="IPR024230">
    <property type="entry name" value="GspL_cyto_dom"/>
</dbReference>
<reference evidence="13" key="1">
    <citation type="submission" date="2015-10" db="EMBL/GenBank/DDBJ databases">
        <title>Description of Candidatus Tenderia electrophaga gen. nov, sp. nov., an Uncultivated Electroautotroph from a Biocathode Enrichment.</title>
        <authorList>
            <person name="Eddie B.J."/>
            <person name="Malanoski A.P."/>
            <person name="Wang Z."/>
            <person name="Hall R.J."/>
            <person name="Oh S.D."/>
            <person name="Heiner C."/>
            <person name="Lin B."/>
            <person name="Strycharz-Glaven S.M."/>
        </authorList>
    </citation>
    <scope>NUCLEOTIDE SEQUENCE [LARGE SCALE GENOMIC DNA]</scope>
    <source>
        <strain evidence="13">NRL1</strain>
    </source>
</reference>
<dbReference type="Pfam" id="PF12693">
    <property type="entry name" value="GspL_C"/>
    <property type="match status" value="1"/>
</dbReference>
<dbReference type="NCBIfam" id="TIGR01709">
    <property type="entry name" value="typeII_sec_gspL"/>
    <property type="match status" value="1"/>
</dbReference>
<dbReference type="EMBL" id="CP013099">
    <property type="protein sequence ID" value="ALP54308.1"/>
    <property type="molecule type" value="Genomic_DNA"/>
</dbReference>
<evidence type="ECO:0000256" key="9">
    <source>
        <dbReference type="ARBA" id="ARBA00023136"/>
    </source>
</evidence>
<evidence type="ECO:0000256" key="8">
    <source>
        <dbReference type="ARBA" id="ARBA00022989"/>
    </source>
</evidence>
<evidence type="ECO:0000256" key="5">
    <source>
        <dbReference type="ARBA" id="ARBA00022519"/>
    </source>
</evidence>
<dbReference type="PIRSF" id="PIRSF015761">
    <property type="entry name" value="Protein_L"/>
    <property type="match status" value="1"/>
</dbReference>
<dbReference type="Proteomes" id="UP000055136">
    <property type="component" value="Chromosome"/>
</dbReference>
<dbReference type="GO" id="GO:0009276">
    <property type="term" value="C:Gram-negative-bacterium-type cell wall"/>
    <property type="evidence" value="ECO:0007669"/>
    <property type="project" value="InterPro"/>
</dbReference>
<evidence type="ECO:0000259" key="11">
    <source>
        <dbReference type="Pfam" id="PF05134"/>
    </source>
</evidence>
<evidence type="ECO:0000259" key="12">
    <source>
        <dbReference type="Pfam" id="PF12693"/>
    </source>
</evidence>
<dbReference type="Gene3D" id="3.30.420.380">
    <property type="match status" value="1"/>
</dbReference>
<dbReference type="GO" id="GO:0015627">
    <property type="term" value="C:type II protein secretion system complex"/>
    <property type="evidence" value="ECO:0007669"/>
    <property type="project" value="InterPro"/>
</dbReference>
<keyword evidence="6" id="KW-0812">Transmembrane</keyword>
<keyword evidence="9" id="KW-0472">Membrane</keyword>
<dbReference type="Gene3D" id="3.30.420.370">
    <property type="match status" value="1"/>
</dbReference>
<proteinExistence type="inferred from homology"/>
<evidence type="ECO:0000256" key="6">
    <source>
        <dbReference type="ARBA" id="ARBA00022692"/>
    </source>
</evidence>
<dbReference type="SUPFAM" id="SSF53067">
    <property type="entry name" value="Actin-like ATPase domain"/>
    <property type="match status" value="2"/>
</dbReference>
<protein>
    <recommendedName>
        <fullName evidence="10">Type II secretion system protein L</fullName>
        <shortName evidence="10">T2SS protein L</shortName>
    </recommendedName>
</protein>
<evidence type="ECO:0000256" key="4">
    <source>
        <dbReference type="ARBA" id="ARBA00022475"/>
    </source>
</evidence>
<dbReference type="KEGG" id="tee:Tel_14785"/>
<dbReference type="AlphaFoldDB" id="A0A0S2TGQ5"/>
<dbReference type="Pfam" id="PF05134">
    <property type="entry name" value="T2SSL"/>
    <property type="match status" value="1"/>
</dbReference>
<sequence length="406" mass="43878">MALFIYLESAEHSSWVKLGADGSIAAKGQAPLAEIPSGGERVIVLVPGEEVLLTQTEVPGHSRRLLAQAVPYALEEQLVEDVDDLHFALGAVAGDRVQVAVVSRARMDAWLGELHQAGIEAERMVPDVLALPLHDDAWHVLRLKQRLLLRSGPQSGMVMDADNAAFWLAAVLKEAEPKPAALRIQDFSDSAEPLSELGAELEPALEVERLEEPAAGLPVAVLASGFDAQQAINLLQGPYSRRERVSRYWRPWRAAAALLAGFIVVQFAAGVVERQQLEAQQQALDAEIEQIYRQAFPEARKVVNARVQMERALASLRGGGSAEGGGFAELLAQAGRQFNAAAGLALQRLSYKGGQLDVALLIGDLQQLDQLKQRLVDEAGLEVEIQSASARDNLVEARLKIKEGAS</sequence>
<feature type="domain" description="GspL periplasmic" evidence="12">
    <location>
        <begin position="246"/>
        <end position="402"/>
    </location>
</feature>
<dbReference type="InterPro" id="IPR007812">
    <property type="entry name" value="T2SS_protein-GspL"/>
</dbReference>
<comment type="similarity">
    <text evidence="2 10">Belongs to the GSP L family.</text>
</comment>
<dbReference type="CDD" id="cd24017">
    <property type="entry name" value="ASKHA_T2SSL_N"/>
    <property type="match status" value="1"/>
</dbReference>
<accession>A0A0S2TGQ5</accession>
<keyword evidence="8" id="KW-1133">Transmembrane helix</keyword>
<evidence type="ECO:0000256" key="7">
    <source>
        <dbReference type="ARBA" id="ARBA00022927"/>
    </source>
</evidence>
<keyword evidence="5" id="KW-0997">Cell inner membrane</keyword>
<dbReference type="GO" id="GO:0005886">
    <property type="term" value="C:plasma membrane"/>
    <property type="evidence" value="ECO:0007669"/>
    <property type="project" value="UniProtKB-SubCell"/>
</dbReference>
<evidence type="ECO:0000313" key="13">
    <source>
        <dbReference type="EMBL" id="ALP54308.1"/>
    </source>
</evidence>
<evidence type="ECO:0000313" key="14">
    <source>
        <dbReference type="Proteomes" id="UP000055136"/>
    </source>
</evidence>
<gene>
    <name evidence="13" type="ORF">Tel_14785</name>
</gene>
<evidence type="ECO:0000256" key="10">
    <source>
        <dbReference type="PIRNR" id="PIRNR015761"/>
    </source>
</evidence>